<evidence type="ECO:0000259" key="1">
    <source>
        <dbReference type="Pfam" id="PF12937"/>
    </source>
</evidence>
<dbReference type="EMBL" id="LFYR01000525">
    <property type="protein sequence ID" value="KMZ73780.1"/>
    <property type="molecule type" value="Genomic_DNA"/>
</dbReference>
<keyword evidence="3" id="KW-1185">Reference proteome</keyword>
<protein>
    <submittedName>
        <fullName evidence="2">F-box protein family-like</fullName>
    </submittedName>
</protein>
<comment type="caution">
    <text evidence="2">The sequence shown here is derived from an EMBL/GenBank/DDBJ whole genome shotgun (WGS) entry which is preliminary data.</text>
</comment>
<dbReference type="InterPro" id="IPR001810">
    <property type="entry name" value="F-box_dom"/>
</dbReference>
<dbReference type="InterPro" id="IPR036047">
    <property type="entry name" value="F-box-like_dom_sf"/>
</dbReference>
<dbReference type="InterPro" id="IPR044809">
    <property type="entry name" value="AUF1-like"/>
</dbReference>
<evidence type="ECO:0000313" key="2">
    <source>
        <dbReference type="EMBL" id="KMZ73780.1"/>
    </source>
</evidence>
<gene>
    <name evidence="2" type="ORF">ZOSMA_140G00180</name>
</gene>
<accession>A0A0K9PZZ4</accession>
<evidence type="ECO:0000313" key="3">
    <source>
        <dbReference type="Proteomes" id="UP000036987"/>
    </source>
</evidence>
<dbReference type="Proteomes" id="UP000036987">
    <property type="component" value="Unassembled WGS sequence"/>
</dbReference>
<dbReference type="Gene3D" id="1.20.1280.50">
    <property type="match status" value="1"/>
</dbReference>
<dbReference type="AlphaFoldDB" id="A0A0K9PZZ4"/>
<name>A0A0K9PZZ4_ZOSMR</name>
<dbReference type="PANTHER" id="PTHR31215">
    <property type="entry name" value="OS05G0510400 PROTEIN-RELATED"/>
    <property type="match status" value="1"/>
</dbReference>
<feature type="domain" description="F-box" evidence="1">
    <location>
        <begin position="22"/>
        <end position="57"/>
    </location>
</feature>
<organism evidence="2 3">
    <name type="scientific">Zostera marina</name>
    <name type="common">Eelgrass</name>
    <dbReference type="NCBI Taxonomy" id="29655"/>
    <lineage>
        <taxon>Eukaryota</taxon>
        <taxon>Viridiplantae</taxon>
        <taxon>Streptophyta</taxon>
        <taxon>Embryophyta</taxon>
        <taxon>Tracheophyta</taxon>
        <taxon>Spermatophyta</taxon>
        <taxon>Magnoliopsida</taxon>
        <taxon>Liliopsida</taxon>
        <taxon>Zosteraceae</taxon>
        <taxon>Zostera</taxon>
    </lineage>
</organism>
<dbReference type="Pfam" id="PF12937">
    <property type="entry name" value="F-box-like"/>
    <property type="match status" value="1"/>
</dbReference>
<dbReference type="OrthoDB" id="660108at2759"/>
<sequence length="276" mass="30572">MQSKTRIHALDQSHHSILTDLFDHIPDALLLVIFNKIGDVRSLGRCACVSKRFNVHIHLVHNVHMKIDQVVSVDGDEAMNLPLPKPRNFLSHFFKLFFNILRPFNHICNCNSGNKTLLPQVSHHSPAQVLNNFTNIQNVTIELPSSDVGTENGVVLKWRAVFGSTLQNCVILGGIRTERKVPDQIVVSDLVEEDNNSSNGVLPESFYTNGGLKLRVVAAFAYRSVNEALLYAACDQEPSISQEFDSDGCRWAGNTEHGSGTVEGIQGEAINCVFIN</sequence>
<dbReference type="SUPFAM" id="SSF81383">
    <property type="entry name" value="F-box domain"/>
    <property type="match status" value="1"/>
</dbReference>
<reference evidence="3" key="1">
    <citation type="journal article" date="2016" name="Nature">
        <title>The genome of the seagrass Zostera marina reveals angiosperm adaptation to the sea.</title>
        <authorList>
            <person name="Olsen J.L."/>
            <person name="Rouze P."/>
            <person name="Verhelst B."/>
            <person name="Lin Y.-C."/>
            <person name="Bayer T."/>
            <person name="Collen J."/>
            <person name="Dattolo E."/>
            <person name="De Paoli E."/>
            <person name="Dittami S."/>
            <person name="Maumus F."/>
            <person name="Michel G."/>
            <person name="Kersting A."/>
            <person name="Lauritano C."/>
            <person name="Lohaus R."/>
            <person name="Toepel M."/>
            <person name="Tonon T."/>
            <person name="Vanneste K."/>
            <person name="Amirebrahimi M."/>
            <person name="Brakel J."/>
            <person name="Bostroem C."/>
            <person name="Chovatia M."/>
            <person name="Grimwood J."/>
            <person name="Jenkins J.W."/>
            <person name="Jueterbock A."/>
            <person name="Mraz A."/>
            <person name="Stam W.T."/>
            <person name="Tice H."/>
            <person name="Bornberg-Bauer E."/>
            <person name="Green P.J."/>
            <person name="Pearson G.A."/>
            <person name="Procaccini G."/>
            <person name="Duarte C.M."/>
            <person name="Schmutz J."/>
            <person name="Reusch T.B.H."/>
            <person name="Van de Peer Y."/>
        </authorList>
    </citation>
    <scope>NUCLEOTIDE SEQUENCE [LARGE SCALE GENOMIC DNA]</scope>
    <source>
        <strain evidence="3">cv. Finnish</strain>
    </source>
</reference>
<proteinExistence type="predicted"/>